<evidence type="ECO:0000313" key="2">
    <source>
        <dbReference type="Proteomes" id="UP001177021"/>
    </source>
</evidence>
<sequence length="1536" mass="172970">MLEDVFVAKKTNRYGEPYGFVKFSNVKDVSKLSKALNAVCFGQYRVKASVALFNRYNAEAVSRTDKEKDVKMTEAVKPMNKQGHLVSPQPVLQKDGGVVSCEDLLTSKKEGAGISDEVRVGEIVVRLEAGKERGVREEARKTRGGMKPVEKGDELADPEACRNIDLLVERFTEGLEKDVCDVLPDQGVDVLIGKSEENQVGEKVAEEEEARVVLNSNPISANVESVSRKGHLGELEDQDLWKTISSQKVEHQKTSKEDNVPERAVGIMSRCKRTNSCPPKVSRSILSGPWSLEWLHDHIHGEAGVIFSACKRMRKGVHPGRRQRKGSPSDPRKRKEGGPFRHPLHSIKKVARMPSNDRRDVLKALKKSVRRRRGGDEVNRSCSVRRRVSSVESSSSASVNNDWQNWVAMQGTDQMAVDDVWGIGKAIGVKFKGDNVNKFRVLSRAGKGKKESSSSQQGGGARYEGLGGFEKRKEVHKLVGESKPFILCLQETKLQSCDVFLCSTLWGSLPHAFSFRPSVGASGGLLTLWDTSEVEVWSTESREHVLWCRGRFVKSGEEFLLANVYAPCDEGAKQVLWASLSTRIQASGRERVCVCGDFNAVRHVDERRSVRGSQRSVDHIPFNRFIEDNNLIDLPLVSRKFTWYRGDGFSMSRLDRFLLSEEWCLTWPNCKQVAKLRGLSDHCPLVLSANEEDWGPRPSRMLKCWRDVPGYKLFVKDKWNSFQVNGWGGYVLKEKFKMIKVALKDWHIAHIQNLPSRIESLKDRLSVLDQKGEEEDLSGIELDELHGVTADIQSLSRLHTSISWQQSRSKWLKEGDANSKFFHTVLAGRRRRNAISVIQVGGVTLEGVSPIRQAVFSHFASHFKSPVVERPGVDNLNFKRLNHLERGSLIKPFTELEVKSAVWDCDSFKSPGPDGINFGFIKDFWTELRGDVMRFISDFHRNGKLCKGINSTFIALIPKVDSPQRLNDFRPISLVGSLYKILAKVLANRLRLIIGSVISESQTAFVKDRQILDGILIANEVVDEARKSKKELMLFKVDFEKAYDSVDWGYLDKVMERMMFPTLWRKWIRECVGTATTSVLVNGSPTDEFSIERGLRQGDPLSPFLFLLAAEGLNVLMESLVARNLFEGYRIGETNTISVSHLQFADDTLLLGGKSWGNVRALRAALVLFETMSGLKVNFNKSMLVGVNIPDSWLGEAASALCCKVGKIPFIYLGLPIGGDSRRLSFWEPVLDRLKTRLSGWKSRFLSVGGRLVLLKVLAARYGVEGGRLRDGGRRGSSWWREIARIREGVETKSFTVAEMFTLGWGLDGAAWVWRRQLRAWEEEMLGECQTLLSNISLQAHITDRWQWQPDPDTGYSVRGAYELLTTLDSVTIDDAEHLIWHSQVPLKVSICAWRLLRDRLPTKSNLISRGILSSAAQLCISGCGEAESAYHLFISCSCFGSLWALVCTWIGIPSTSSTSIRDHFVRFTLSAGGSRARRSFLQLVWLASVWVIWTERNHRLFTGSISTPLQMMDKIKLFSYREIPQKKRRSTNPKP</sequence>
<proteinExistence type="predicted"/>
<comment type="caution">
    <text evidence="1">The sequence shown here is derived from an EMBL/GenBank/DDBJ whole genome shotgun (WGS) entry which is preliminary data.</text>
</comment>
<dbReference type="Proteomes" id="UP001177021">
    <property type="component" value="Unassembled WGS sequence"/>
</dbReference>
<organism evidence="1 2">
    <name type="scientific">Trifolium pratense</name>
    <name type="common">Red clover</name>
    <dbReference type="NCBI Taxonomy" id="57577"/>
    <lineage>
        <taxon>Eukaryota</taxon>
        <taxon>Viridiplantae</taxon>
        <taxon>Streptophyta</taxon>
        <taxon>Embryophyta</taxon>
        <taxon>Tracheophyta</taxon>
        <taxon>Spermatophyta</taxon>
        <taxon>Magnoliopsida</taxon>
        <taxon>eudicotyledons</taxon>
        <taxon>Gunneridae</taxon>
        <taxon>Pentapetalae</taxon>
        <taxon>rosids</taxon>
        <taxon>fabids</taxon>
        <taxon>Fabales</taxon>
        <taxon>Fabaceae</taxon>
        <taxon>Papilionoideae</taxon>
        <taxon>50 kb inversion clade</taxon>
        <taxon>NPAAA clade</taxon>
        <taxon>Hologalegina</taxon>
        <taxon>IRL clade</taxon>
        <taxon>Trifolieae</taxon>
        <taxon>Trifolium</taxon>
    </lineage>
</organism>
<keyword evidence="2" id="KW-1185">Reference proteome</keyword>
<reference evidence="1" key="1">
    <citation type="submission" date="2023-10" db="EMBL/GenBank/DDBJ databases">
        <authorList>
            <person name="Rodriguez Cubillos JULIANA M."/>
            <person name="De Vega J."/>
        </authorList>
    </citation>
    <scope>NUCLEOTIDE SEQUENCE</scope>
</reference>
<accession>A0ACB0M4I4</accession>
<gene>
    <name evidence="1" type="ORF">MILVUS5_LOCUS38560</name>
</gene>
<protein>
    <submittedName>
        <fullName evidence="1">Uncharacterized protein</fullName>
    </submittedName>
</protein>
<name>A0ACB0M4I4_TRIPR</name>
<evidence type="ECO:0000313" key="1">
    <source>
        <dbReference type="EMBL" id="CAJ2675569.1"/>
    </source>
</evidence>
<dbReference type="EMBL" id="CASHSV030000716">
    <property type="protein sequence ID" value="CAJ2675569.1"/>
    <property type="molecule type" value="Genomic_DNA"/>
</dbReference>